<evidence type="ECO:0000313" key="2">
    <source>
        <dbReference type="EMBL" id="KAJ2861955.1"/>
    </source>
</evidence>
<evidence type="ECO:0000313" key="3">
    <source>
        <dbReference type="Proteomes" id="UP001140074"/>
    </source>
</evidence>
<accession>A0A9W8ILM7</accession>
<gene>
    <name evidence="2" type="ORF">GGH94_004568</name>
</gene>
<dbReference type="Proteomes" id="UP001140074">
    <property type="component" value="Unassembled WGS sequence"/>
</dbReference>
<reference evidence="2" key="1">
    <citation type="submission" date="2022-07" db="EMBL/GenBank/DDBJ databases">
        <title>Phylogenomic reconstructions and comparative analyses of Kickxellomycotina fungi.</title>
        <authorList>
            <person name="Reynolds N.K."/>
            <person name="Stajich J.E."/>
            <person name="Barry K."/>
            <person name="Grigoriev I.V."/>
            <person name="Crous P."/>
            <person name="Smith M.E."/>
        </authorList>
    </citation>
    <scope>NUCLEOTIDE SEQUENCE</scope>
    <source>
        <strain evidence="2">RSA 476</strain>
    </source>
</reference>
<feature type="compositionally biased region" description="Polar residues" evidence="1">
    <location>
        <begin position="99"/>
        <end position="117"/>
    </location>
</feature>
<protein>
    <submittedName>
        <fullName evidence="2">Uncharacterized protein</fullName>
    </submittedName>
</protein>
<comment type="caution">
    <text evidence="2">The sequence shown here is derived from an EMBL/GenBank/DDBJ whole genome shotgun (WGS) entry which is preliminary data.</text>
</comment>
<proteinExistence type="predicted"/>
<name>A0A9W8ILM7_9FUNG</name>
<organism evidence="2 3">
    <name type="scientific">Coemansia aciculifera</name>
    <dbReference type="NCBI Taxonomy" id="417176"/>
    <lineage>
        <taxon>Eukaryota</taxon>
        <taxon>Fungi</taxon>
        <taxon>Fungi incertae sedis</taxon>
        <taxon>Zoopagomycota</taxon>
        <taxon>Kickxellomycotina</taxon>
        <taxon>Kickxellomycetes</taxon>
        <taxon>Kickxellales</taxon>
        <taxon>Kickxellaceae</taxon>
        <taxon>Coemansia</taxon>
    </lineage>
</organism>
<keyword evidence="3" id="KW-1185">Reference proteome</keyword>
<dbReference type="EMBL" id="JANBUY010000193">
    <property type="protein sequence ID" value="KAJ2861955.1"/>
    <property type="molecule type" value="Genomic_DNA"/>
</dbReference>
<feature type="compositionally biased region" description="Polar residues" evidence="1">
    <location>
        <begin position="170"/>
        <end position="187"/>
    </location>
</feature>
<feature type="region of interest" description="Disordered" evidence="1">
    <location>
        <begin position="87"/>
        <end position="117"/>
    </location>
</feature>
<feature type="region of interest" description="Disordered" evidence="1">
    <location>
        <begin position="1"/>
        <end position="46"/>
    </location>
</feature>
<evidence type="ECO:0000256" key="1">
    <source>
        <dbReference type="SAM" id="MobiDB-lite"/>
    </source>
</evidence>
<feature type="region of interest" description="Disordered" evidence="1">
    <location>
        <begin position="158"/>
        <end position="193"/>
    </location>
</feature>
<sequence length="206" mass="20754">MGFGSILSKASAALEKSQNKGATTTTTTNSNSNTTTTTPAATSSGNKINVAQAAGLAKTIFGSKSHGSHGHNTTQAKVIDAAADYISKNGSQQQQQQQPANGQPPNTTAQPATSSGNKIDVAQAAGLAKTIFGSKSHGGHSSNSTQAKVIGAAADYISKNGSQQQQQQQPANGQPPNTTAQPATSSGKIDVGKLGKLAGKFLNKGH</sequence>
<feature type="compositionally biased region" description="Low complexity" evidence="1">
    <location>
        <begin position="22"/>
        <end position="44"/>
    </location>
</feature>
<dbReference type="AlphaFoldDB" id="A0A9W8ILM7"/>